<dbReference type="InParanoid" id="A0A2H3CV24"/>
<name>A0A2H3CV24_ARMGA</name>
<evidence type="ECO:0000313" key="3">
    <source>
        <dbReference type="Proteomes" id="UP000217790"/>
    </source>
</evidence>
<proteinExistence type="predicted"/>
<keyword evidence="3" id="KW-1185">Reference proteome</keyword>
<keyword evidence="1" id="KW-0812">Transmembrane</keyword>
<keyword evidence="1" id="KW-1133">Transmembrane helix</keyword>
<feature type="transmembrane region" description="Helical" evidence="1">
    <location>
        <begin position="82"/>
        <end position="100"/>
    </location>
</feature>
<protein>
    <submittedName>
        <fullName evidence="2">Uncharacterized protein</fullName>
    </submittedName>
</protein>
<gene>
    <name evidence="2" type="ORF">ARMGADRAFT_1090498</name>
</gene>
<dbReference type="AlphaFoldDB" id="A0A2H3CV24"/>
<dbReference type="Proteomes" id="UP000217790">
    <property type="component" value="Unassembled WGS sequence"/>
</dbReference>
<keyword evidence="1" id="KW-0472">Membrane</keyword>
<reference evidence="3" key="1">
    <citation type="journal article" date="2017" name="Nat. Ecol. Evol.">
        <title>Genome expansion and lineage-specific genetic innovations in the forest pathogenic fungi Armillaria.</title>
        <authorList>
            <person name="Sipos G."/>
            <person name="Prasanna A.N."/>
            <person name="Walter M.C."/>
            <person name="O'Connor E."/>
            <person name="Balint B."/>
            <person name="Krizsan K."/>
            <person name="Kiss B."/>
            <person name="Hess J."/>
            <person name="Varga T."/>
            <person name="Slot J."/>
            <person name="Riley R."/>
            <person name="Boka B."/>
            <person name="Rigling D."/>
            <person name="Barry K."/>
            <person name="Lee J."/>
            <person name="Mihaltcheva S."/>
            <person name="LaButti K."/>
            <person name="Lipzen A."/>
            <person name="Waldron R."/>
            <person name="Moloney N.M."/>
            <person name="Sperisen C."/>
            <person name="Kredics L."/>
            <person name="Vagvoelgyi C."/>
            <person name="Patrignani A."/>
            <person name="Fitzpatrick D."/>
            <person name="Nagy I."/>
            <person name="Doyle S."/>
            <person name="Anderson J.B."/>
            <person name="Grigoriev I.V."/>
            <person name="Gueldener U."/>
            <person name="Muensterkoetter M."/>
            <person name="Nagy L.G."/>
        </authorList>
    </citation>
    <scope>NUCLEOTIDE SEQUENCE [LARGE SCALE GENOMIC DNA]</scope>
    <source>
        <strain evidence="3">Ar21-2</strain>
    </source>
</reference>
<sequence length="217" mass="25185">MSARPRKWAYGEPELHYRRRWIARARRWTLFGLDFERLGERGCTVDCFSLVLTELENALPNEREGRDLDGDEADVFNYQENLWKVVLLLASFLSTGIYMLPRGSTRPLTLVPLDIPWPLRVYDAARRKHVLNHKLRIMRSSRGKRWQRLWATPFVIFVPAATIWGVNCVAIKLIAPSRKANLSDDEVIQSTHPSGLFDTDFFPSILGWNRLSLSLYV</sequence>
<evidence type="ECO:0000313" key="2">
    <source>
        <dbReference type="EMBL" id="PBK82278.1"/>
    </source>
</evidence>
<evidence type="ECO:0000256" key="1">
    <source>
        <dbReference type="SAM" id="Phobius"/>
    </source>
</evidence>
<accession>A0A2H3CV24</accession>
<feature type="transmembrane region" description="Helical" evidence="1">
    <location>
        <begin position="149"/>
        <end position="175"/>
    </location>
</feature>
<organism evidence="2 3">
    <name type="scientific">Armillaria gallica</name>
    <name type="common">Bulbous honey fungus</name>
    <name type="synonym">Armillaria bulbosa</name>
    <dbReference type="NCBI Taxonomy" id="47427"/>
    <lineage>
        <taxon>Eukaryota</taxon>
        <taxon>Fungi</taxon>
        <taxon>Dikarya</taxon>
        <taxon>Basidiomycota</taxon>
        <taxon>Agaricomycotina</taxon>
        <taxon>Agaricomycetes</taxon>
        <taxon>Agaricomycetidae</taxon>
        <taxon>Agaricales</taxon>
        <taxon>Marasmiineae</taxon>
        <taxon>Physalacriaceae</taxon>
        <taxon>Armillaria</taxon>
    </lineage>
</organism>
<dbReference type="EMBL" id="KZ293719">
    <property type="protein sequence ID" value="PBK82278.1"/>
    <property type="molecule type" value="Genomic_DNA"/>
</dbReference>